<keyword evidence="8" id="KW-0496">Mitochondrion</keyword>
<evidence type="ECO:0000256" key="3">
    <source>
        <dbReference type="ARBA" id="ARBA00022448"/>
    </source>
</evidence>
<dbReference type="GO" id="GO:0005743">
    <property type="term" value="C:mitochondrial inner membrane"/>
    <property type="evidence" value="ECO:0007669"/>
    <property type="project" value="UniProtKB-SubCell"/>
</dbReference>
<protein>
    <submittedName>
        <fullName evidence="13">Probable mitochrondrial 2-oxoglutarate/malate carrier protein</fullName>
    </submittedName>
</protein>
<feature type="repeat" description="Solcar" evidence="10">
    <location>
        <begin position="124"/>
        <end position="215"/>
    </location>
</feature>
<dbReference type="Gene3D" id="1.50.40.10">
    <property type="entry name" value="Mitochondrial carrier domain"/>
    <property type="match status" value="1"/>
</dbReference>
<evidence type="ECO:0000256" key="7">
    <source>
        <dbReference type="ARBA" id="ARBA00022989"/>
    </source>
</evidence>
<dbReference type="InterPro" id="IPR023395">
    <property type="entry name" value="MCP_dom_sf"/>
</dbReference>
<evidence type="ECO:0000313" key="13">
    <source>
        <dbReference type="EMBL" id="BAM79081.1"/>
    </source>
</evidence>
<dbReference type="FunFam" id="1.50.40.10:FF:000009">
    <property type="entry name" value="Mitochondrial 2-oxoglutarate/malate carrier protein"/>
    <property type="match status" value="1"/>
</dbReference>
<evidence type="ECO:0000256" key="2">
    <source>
        <dbReference type="ARBA" id="ARBA00006375"/>
    </source>
</evidence>
<dbReference type="eggNOG" id="KOG0759">
    <property type="taxonomic scope" value="Eukaryota"/>
</dbReference>
<evidence type="ECO:0000256" key="5">
    <source>
        <dbReference type="ARBA" id="ARBA00022737"/>
    </source>
</evidence>
<dbReference type="Gramene" id="CMC159CT">
    <property type="protein sequence ID" value="CMC159CT"/>
    <property type="gene ID" value="CMC159C"/>
</dbReference>
<keyword evidence="4 10" id="KW-0812">Transmembrane</keyword>
<evidence type="ECO:0000256" key="8">
    <source>
        <dbReference type="ARBA" id="ARBA00023128"/>
    </source>
</evidence>
<feature type="repeat" description="Solcar" evidence="10">
    <location>
        <begin position="15"/>
        <end position="99"/>
    </location>
</feature>
<dbReference type="EMBL" id="AP006485">
    <property type="protein sequence ID" value="BAM79081.1"/>
    <property type="molecule type" value="Genomic_DNA"/>
</dbReference>
<dbReference type="AlphaFoldDB" id="M1UNU0"/>
<feature type="transmembrane region" description="Helical" evidence="12">
    <location>
        <begin position="14"/>
        <end position="31"/>
    </location>
</feature>
<dbReference type="InterPro" id="IPR050391">
    <property type="entry name" value="Mito_Metabolite_Transporter"/>
</dbReference>
<dbReference type="SUPFAM" id="SSF103506">
    <property type="entry name" value="Mitochondrial carrier"/>
    <property type="match status" value="1"/>
</dbReference>
<dbReference type="OMA" id="SIPGYMM"/>
<dbReference type="Pfam" id="PF00153">
    <property type="entry name" value="Mito_carr"/>
    <property type="match status" value="3"/>
</dbReference>
<accession>M1UNU0</accession>
<dbReference type="PANTHER" id="PTHR45618">
    <property type="entry name" value="MITOCHONDRIAL DICARBOXYLATE CARRIER-RELATED"/>
    <property type="match status" value="1"/>
</dbReference>
<evidence type="ECO:0000256" key="4">
    <source>
        <dbReference type="ARBA" id="ARBA00022692"/>
    </source>
</evidence>
<proteinExistence type="inferred from homology"/>
<organism evidence="13 14">
    <name type="scientific">Cyanidioschyzon merolae (strain NIES-3377 / 10D)</name>
    <name type="common">Unicellular red alga</name>
    <dbReference type="NCBI Taxonomy" id="280699"/>
    <lineage>
        <taxon>Eukaryota</taxon>
        <taxon>Rhodophyta</taxon>
        <taxon>Bangiophyceae</taxon>
        <taxon>Cyanidiales</taxon>
        <taxon>Cyanidiaceae</taxon>
        <taxon>Cyanidioschyzon</taxon>
    </lineage>
</organism>
<evidence type="ECO:0000256" key="1">
    <source>
        <dbReference type="ARBA" id="ARBA00004448"/>
    </source>
</evidence>
<dbReference type="KEGG" id="cme:CYME_CMC159C"/>
<dbReference type="PROSITE" id="PS50920">
    <property type="entry name" value="SOLCAR"/>
    <property type="match status" value="3"/>
</dbReference>
<dbReference type="OrthoDB" id="448427at2759"/>
<evidence type="ECO:0000256" key="6">
    <source>
        <dbReference type="ARBA" id="ARBA00022792"/>
    </source>
</evidence>
<keyword evidence="7 12" id="KW-1133">Transmembrane helix</keyword>
<dbReference type="Proteomes" id="UP000007014">
    <property type="component" value="Chromosome 3"/>
</dbReference>
<gene>
    <name evidence="13" type="ORF">CYME_CMC159C</name>
</gene>
<sequence length="317" mass="34622">MSAQEAVQRPLPNYLQFVFGGLAGMGATLLVQPFDVVKTRMQLTQSVQGAQAPGPLYVLRAIVVQEGASKLYAGLSAGLFRQITYTTTRLGVYGVLLEELTRIRKAQQASSAHDGESQRQGVALPFSWKAGAGLTAGTIGALVGTPAEVALIRMMADGRLPPERRRNYRSVFDALIRIVREEGIMTLWRGALPTVGRAALLNMAQLGTYSQAKEMILSTGLVGDHLGTHVLASTCSGFAATCISLPLDNAKTKLQHMRDREYAGMLDALLKTSRSEGIPALWRGFMPYFLRLTPHTIGAFVLLEQLKKLYFTWRQVL</sequence>
<feature type="repeat" description="Solcar" evidence="10">
    <location>
        <begin position="224"/>
        <end position="309"/>
    </location>
</feature>
<keyword evidence="5" id="KW-0677">Repeat</keyword>
<keyword evidence="3 11" id="KW-0813">Transport</keyword>
<keyword evidence="9 10" id="KW-0472">Membrane</keyword>
<keyword evidence="14" id="KW-1185">Reference proteome</keyword>
<evidence type="ECO:0000256" key="10">
    <source>
        <dbReference type="PROSITE-ProRule" id="PRU00282"/>
    </source>
</evidence>
<reference evidence="13 14" key="2">
    <citation type="journal article" date="2007" name="BMC Biol.">
        <title>A 100%-complete sequence reveals unusually simple genomic features in the hot-spring red alga Cyanidioschyzon merolae.</title>
        <authorList>
            <person name="Nozaki H."/>
            <person name="Takano H."/>
            <person name="Misumi O."/>
            <person name="Terasawa K."/>
            <person name="Matsuzaki M."/>
            <person name="Maruyama S."/>
            <person name="Nishida K."/>
            <person name="Yagisawa F."/>
            <person name="Yoshida Y."/>
            <person name="Fujiwara T."/>
            <person name="Takio S."/>
            <person name="Tamura K."/>
            <person name="Chung S.J."/>
            <person name="Nakamura S."/>
            <person name="Kuroiwa H."/>
            <person name="Tanaka K."/>
            <person name="Sato N."/>
            <person name="Kuroiwa T."/>
        </authorList>
    </citation>
    <scope>NUCLEOTIDE SEQUENCE [LARGE SCALE GENOMIC DNA]</scope>
    <source>
        <strain evidence="13 14">10D</strain>
    </source>
</reference>
<dbReference type="InterPro" id="IPR018108">
    <property type="entry name" value="MCP_transmembrane"/>
</dbReference>
<evidence type="ECO:0000256" key="11">
    <source>
        <dbReference type="RuleBase" id="RU000488"/>
    </source>
</evidence>
<evidence type="ECO:0000313" key="14">
    <source>
        <dbReference type="Proteomes" id="UP000007014"/>
    </source>
</evidence>
<evidence type="ECO:0000256" key="12">
    <source>
        <dbReference type="SAM" id="Phobius"/>
    </source>
</evidence>
<comment type="similarity">
    <text evidence="2 11">Belongs to the mitochondrial carrier (TC 2.A.29) family.</text>
</comment>
<dbReference type="RefSeq" id="XP_005535367.1">
    <property type="nucleotide sequence ID" value="XM_005535310.1"/>
</dbReference>
<comment type="subcellular location">
    <subcellularLocation>
        <location evidence="1">Mitochondrion inner membrane</location>
        <topology evidence="1">Multi-pass membrane protein</topology>
    </subcellularLocation>
</comment>
<keyword evidence="6" id="KW-0999">Mitochondrion inner membrane</keyword>
<name>M1UNU0_CYAM1</name>
<reference evidence="13 14" key="1">
    <citation type="journal article" date="2004" name="Nature">
        <title>Genome sequence of the ultrasmall unicellular red alga Cyanidioschyzon merolae 10D.</title>
        <authorList>
            <person name="Matsuzaki M."/>
            <person name="Misumi O."/>
            <person name="Shin-i T."/>
            <person name="Maruyama S."/>
            <person name="Takahara M."/>
            <person name="Miyagishima S."/>
            <person name="Mori T."/>
            <person name="Nishida K."/>
            <person name="Yagisawa F."/>
            <person name="Nishida K."/>
            <person name="Yoshida Y."/>
            <person name="Nishimura Y."/>
            <person name="Nakao S."/>
            <person name="Kobayashi T."/>
            <person name="Momoyama Y."/>
            <person name="Higashiyama T."/>
            <person name="Minoda A."/>
            <person name="Sano M."/>
            <person name="Nomoto H."/>
            <person name="Oishi K."/>
            <person name="Hayashi H."/>
            <person name="Ohta F."/>
            <person name="Nishizaka S."/>
            <person name="Haga S."/>
            <person name="Miura S."/>
            <person name="Morishita T."/>
            <person name="Kabeya Y."/>
            <person name="Terasawa K."/>
            <person name="Suzuki Y."/>
            <person name="Ishii Y."/>
            <person name="Asakawa S."/>
            <person name="Takano H."/>
            <person name="Ohta N."/>
            <person name="Kuroiwa H."/>
            <person name="Tanaka K."/>
            <person name="Shimizu N."/>
            <person name="Sugano S."/>
            <person name="Sato N."/>
            <person name="Nozaki H."/>
            <person name="Ogasawara N."/>
            <person name="Kohara Y."/>
            <person name="Kuroiwa T."/>
        </authorList>
    </citation>
    <scope>NUCLEOTIDE SEQUENCE [LARGE SCALE GENOMIC DNA]</scope>
    <source>
        <strain evidence="13 14">10D</strain>
    </source>
</reference>
<dbReference type="HOGENOM" id="CLU_015166_14_1_1"/>
<dbReference type="GeneID" id="16992482"/>
<evidence type="ECO:0000256" key="9">
    <source>
        <dbReference type="ARBA" id="ARBA00023136"/>
    </source>
</evidence>